<dbReference type="EMBL" id="ABCC02000022">
    <property type="protein sequence ID" value="EDP17559.1"/>
    <property type="molecule type" value="Genomic_DNA"/>
</dbReference>
<accession>A8RN91</accession>
<sequence length="42" mass="4920">MKEKELCVQQQLIKPEISILDGHLIMKFPMVRLLQSHQEISS</sequence>
<comment type="caution">
    <text evidence="1">The sequence shown here is derived from an EMBL/GenBank/DDBJ whole genome shotgun (WGS) entry which is preliminary data.</text>
</comment>
<dbReference type="Proteomes" id="UP000005396">
    <property type="component" value="Unassembled WGS sequence"/>
</dbReference>
<dbReference type="HOGENOM" id="CLU_3249428_0_0_9"/>
<protein>
    <submittedName>
        <fullName evidence="1">Uncharacterized protein</fullName>
    </submittedName>
</protein>
<dbReference type="AlphaFoldDB" id="A8RN91"/>
<evidence type="ECO:0000313" key="2">
    <source>
        <dbReference type="Proteomes" id="UP000005396"/>
    </source>
</evidence>
<organism evidence="1 2">
    <name type="scientific">Enterocloster bolteae (strain ATCC BAA-613 / DSM 15670 / CCUG 46953 / JCM 12243 / WAL 16351)</name>
    <name type="common">Clostridium bolteae</name>
    <dbReference type="NCBI Taxonomy" id="411902"/>
    <lineage>
        <taxon>Bacteria</taxon>
        <taxon>Bacillati</taxon>
        <taxon>Bacillota</taxon>
        <taxon>Clostridia</taxon>
        <taxon>Lachnospirales</taxon>
        <taxon>Lachnospiraceae</taxon>
        <taxon>Enterocloster</taxon>
    </lineage>
</organism>
<dbReference type="PaxDb" id="411902-CLOBOL_02136"/>
<reference evidence="1 2" key="2">
    <citation type="submission" date="2007-09" db="EMBL/GenBank/DDBJ databases">
        <title>Draft genome sequence of Clostridium bolteae (ATCC BAA-613).</title>
        <authorList>
            <person name="Sudarsanam P."/>
            <person name="Ley R."/>
            <person name="Guruge J."/>
            <person name="Turnbaugh P.J."/>
            <person name="Mahowald M."/>
            <person name="Liep D."/>
            <person name="Gordon J."/>
        </authorList>
    </citation>
    <scope>NUCLEOTIDE SEQUENCE [LARGE SCALE GENOMIC DNA]</scope>
    <source>
        <strain evidence="2">ATCC BAA-613 / DSM 15670 / CCUG 46953 / JCM 12243 / WAL 16351</strain>
    </source>
</reference>
<proteinExistence type="predicted"/>
<name>A8RN91_ENTBW</name>
<evidence type="ECO:0000313" key="1">
    <source>
        <dbReference type="EMBL" id="EDP17559.1"/>
    </source>
</evidence>
<gene>
    <name evidence="1" type="ORF">CLOBOL_02136</name>
</gene>
<reference evidence="1 2" key="1">
    <citation type="submission" date="2007-08" db="EMBL/GenBank/DDBJ databases">
        <authorList>
            <person name="Fulton L."/>
            <person name="Clifton S."/>
            <person name="Fulton B."/>
            <person name="Xu J."/>
            <person name="Minx P."/>
            <person name="Pepin K.H."/>
            <person name="Johnson M."/>
            <person name="Thiruvilangam P."/>
            <person name="Bhonagiri V."/>
            <person name="Nash W.E."/>
            <person name="Mardis E.R."/>
            <person name="Wilson R.K."/>
        </authorList>
    </citation>
    <scope>NUCLEOTIDE SEQUENCE [LARGE SCALE GENOMIC DNA]</scope>
    <source>
        <strain evidence="2">ATCC BAA-613 / DSM 15670 / CCUG 46953 / JCM 12243 / WAL 16351</strain>
    </source>
</reference>